<feature type="compositionally biased region" description="Polar residues" evidence="1">
    <location>
        <begin position="1"/>
        <end position="11"/>
    </location>
</feature>
<reference evidence="2 3" key="1">
    <citation type="submission" date="2019-02" db="EMBL/GenBank/DDBJ databases">
        <title>Deep-cultivation of Planctomycetes and their phenomic and genomic characterization uncovers novel biology.</title>
        <authorList>
            <person name="Wiegand S."/>
            <person name="Jogler M."/>
            <person name="Boedeker C."/>
            <person name="Pinto D."/>
            <person name="Vollmers J."/>
            <person name="Rivas-Marin E."/>
            <person name="Kohn T."/>
            <person name="Peeters S.H."/>
            <person name="Heuer A."/>
            <person name="Rast P."/>
            <person name="Oberbeckmann S."/>
            <person name="Bunk B."/>
            <person name="Jeske O."/>
            <person name="Meyerdierks A."/>
            <person name="Storesund J.E."/>
            <person name="Kallscheuer N."/>
            <person name="Luecker S."/>
            <person name="Lage O.M."/>
            <person name="Pohl T."/>
            <person name="Merkel B.J."/>
            <person name="Hornburger P."/>
            <person name="Mueller R.-W."/>
            <person name="Bruemmer F."/>
            <person name="Labrenz M."/>
            <person name="Spormann A.M."/>
            <person name="Op Den Camp H."/>
            <person name="Overmann J."/>
            <person name="Amann R."/>
            <person name="Jetten M.S.M."/>
            <person name="Mascher T."/>
            <person name="Medema M.H."/>
            <person name="Devos D.P."/>
            <person name="Kaster A.-K."/>
            <person name="Ovreas L."/>
            <person name="Rohde M."/>
            <person name="Galperin M.Y."/>
            <person name="Jogler C."/>
        </authorList>
    </citation>
    <scope>NUCLEOTIDE SEQUENCE [LARGE SCALE GENOMIC DNA]</scope>
    <source>
        <strain evidence="2 3">Pan14r</strain>
    </source>
</reference>
<dbReference type="Proteomes" id="UP000317238">
    <property type="component" value="Unassembled WGS sequence"/>
</dbReference>
<dbReference type="AlphaFoldDB" id="A0A5C5Y124"/>
<evidence type="ECO:0000313" key="3">
    <source>
        <dbReference type="Proteomes" id="UP000317238"/>
    </source>
</evidence>
<dbReference type="OrthoDB" id="9887182at2"/>
<accession>A0A5C5Y124</accession>
<protein>
    <submittedName>
        <fullName evidence="2">Uncharacterized protein</fullName>
    </submittedName>
</protein>
<sequence>MENTTDSQTIADTDAASKGENVASATTTSAERRVEILTRIRIDATVEPRQYVLRSDVAQAGE</sequence>
<keyword evidence="3" id="KW-1185">Reference proteome</keyword>
<organism evidence="2 3">
    <name type="scientific">Crateriforma conspicua</name>
    <dbReference type="NCBI Taxonomy" id="2527996"/>
    <lineage>
        <taxon>Bacteria</taxon>
        <taxon>Pseudomonadati</taxon>
        <taxon>Planctomycetota</taxon>
        <taxon>Planctomycetia</taxon>
        <taxon>Planctomycetales</taxon>
        <taxon>Planctomycetaceae</taxon>
        <taxon>Crateriforma</taxon>
    </lineage>
</organism>
<dbReference type="RefSeq" id="WP_146438579.1">
    <property type="nucleotide sequence ID" value="NZ_SJPL01000001.1"/>
</dbReference>
<comment type="caution">
    <text evidence="2">The sequence shown here is derived from an EMBL/GenBank/DDBJ whole genome shotgun (WGS) entry which is preliminary data.</text>
</comment>
<gene>
    <name evidence="2" type="ORF">Pan14r_11970</name>
</gene>
<dbReference type="EMBL" id="SJPL01000001">
    <property type="protein sequence ID" value="TWT68914.1"/>
    <property type="molecule type" value="Genomic_DNA"/>
</dbReference>
<name>A0A5C5Y124_9PLAN</name>
<evidence type="ECO:0000313" key="2">
    <source>
        <dbReference type="EMBL" id="TWT68914.1"/>
    </source>
</evidence>
<evidence type="ECO:0000256" key="1">
    <source>
        <dbReference type="SAM" id="MobiDB-lite"/>
    </source>
</evidence>
<feature type="region of interest" description="Disordered" evidence="1">
    <location>
        <begin position="1"/>
        <end position="30"/>
    </location>
</feature>
<proteinExistence type="predicted"/>